<dbReference type="SUPFAM" id="SSF81452">
    <property type="entry name" value="Cytochrome c oxidase subunit III-like"/>
    <property type="match status" value="1"/>
</dbReference>
<dbReference type="Pfam" id="PF00510">
    <property type="entry name" value="COX3"/>
    <property type="match status" value="1"/>
</dbReference>
<evidence type="ECO:0000256" key="4">
    <source>
        <dbReference type="ARBA" id="ARBA00022989"/>
    </source>
</evidence>
<feature type="domain" description="Heme-copper oxidase subunit III family profile" evidence="8">
    <location>
        <begin position="24"/>
        <end position="211"/>
    </location>
</feature>
<dbReference type="AlphaFoldDB" id="A0A9X7V285"/>
<comment type="subcellular location">
    <subcellularLocation>
        <location evidence="6">Cell membrane</location>
        <topology evidence="6">Multi-pass membrane protein</topology>
    </subcellularLocation>
    <subcellularLocation>
        <location evidence="1">Membrane</location>
        <topology evidence="1">Multi-pass membrane protein</topology>
    </subcellularLocation>
</comment>
<protein>
    <submittedName>
        <fullName evidence="9">Cytochrome c oxidase subunit 3</fullName>
    </submittedName>
</protein>
<dbReference type="RefSeq" id="WP_061341106.1">
    <property type="nucleotide sequence ID" value="NZ_CP067013.1"/>
</dbReference>
<name>A0A9X7V285_9GAMM</name>
<dbReference type="GO" id="GO:0005886">
    <property type="term" value="C:plasma membrane"/>
    <property type="evidence" value="ECO:0007669"/>
    <property type="project" value="UniProtKB-SubCell"/>
</dbReference>
<dbReference type="GO" id="GO:0004129">
    <property type="term" value="F:cytochrome-c oxidase activity"/>
    <property type="evidence" value="ECO:0007669"/>
    <property type="project" value="InterPro"/>
</dbReference>
<feature type="transmembrane region" description="Helical" evidence="7">
    <location>
        <begin position="139"/>
        <end position="169"/>
    </location>
</feature>
<evidence type="ECO:0000256" key="6">
    <source>
        <dbReference type="RuleBase" id="RU003376"/>
    </source>
</evidence>
<proteinExistence type="inferred from homology"/>
<evidence type="ECO:0000256" key="7">
    <source>
        <dbReference type="SAM" id="Phobius"/>
    </source>
</evidence>
<evidence type="ECO:0000256" key="1">
    <source>
        <dbReference type="ARBA" id="ARBA00004141"/>
    </source>
</evidence>
<dbReference type="EMBL" id="CP067013">
    <property type="protein sequence ID" value="QQN50653.1"/>
    <property type="molecule type" value="Genomic_DNA"/>
</dbReference>
<dbReference type="InterPro" id="IPR013833">
    <property type="entry name" value="Cyt_c_oxidase_su3_a-hlx"/>
</dbReference>
<feature type="transmembrane region" description="Helical" evidence="7">
    <location>
        <begin position="190"/>
        <end position="210"/>
    </location>
</feature>
<dbReference type="GO" id="GO:0019646">
    <property type="term" value="P:aerobic electron transport chain"/>
    <property type="evidence" value="ECO:0007669"/>
    <property type="project" value="InterPro"/>
</dbReference>
<evidence type="ECO:0000259" key="8">
    <source>
        <dbReference type="PROSITE" id="PS50253"/>
    </source>
</evidence>
<organism evidence="9 10">
    <name type="scientific">Stutzerimonas balearica</name>
    <dbReference type="NCBI Taxonomy" id="74829"/>
    <lineage>
        <taxon>Bacteria</taxon>
        <taxon>Pseudomonadati</taxon>
        <taxon>Pseudomonadota</taxon>
        <taxon>Gammaproteobacteria</taxon>
        <taxon>Pseudomonadales</taxon>
        <taxon>Pseudomonadaceae</taxon>
        <taxon>Stutzerimonas</taxon>
    </lineage>
</organism>
<evidence type="ECO:0000313" key="9">
    <source>
        <dbReference type="EMBL" id="QQN50653.1"/>
    </source>
</evidence>
<comment type="similarity">
    <text evidence="2 6">Belongs to the cytochrome c oxidase subunit 3 family.</text>
</comment>
<dbReference type="Gene3D" id="1.20.120.80">
    <property type="entry name" value="Cytochrome c oxidase, subunit III, four-helix bundle"/>
    <property type="match status" value="1"/>
</dbReference>
<accession>A0A9X7V285</accession>
<evidence type="ECO:0000313" key="10">
    <source>
        <dbReference type="Proteomes" id="UP000595933"/>
    </source>
</evidence>
<dbReference type="PANTHER" id="PTHR11403">
    <property type="entry name" value="CYTOCHROME C OXIDASE SUBUNIT III"/>
    <property type="match status" value="1"/>
</dbReference>
<sequence>MAKVEYPITEQFQTHGQQHETAHLGTWAFLATELMMFGALLVVIWYTRTAHPGGVGETVGHLHYWLAGFNSVLLLTSSLAITLAVVEARDGQARRARRLLLTAVILAGAFLLLKGYEYFAEYREQLMPWQVSPLQQTGAQLFFNLYLIATALHALHVIIALSLGLLFWVRQRRGRLPLPERITLLEAFSHYWHVVDVIWILLYPSLYLVGRPA</sequence>
<dbReference type="InterPro" id="IPR000298">
    <property type="entry name" value="Cyt_c_oxidase-like_su3"/>
</dbReference>
<dbReference type="PROSITE" id="PS50253">
    <property type="entry name" value="COX3"/>
    <property type="match status" value="1"/>
</dbReference>
<dbReference type="InterPro" id="IPR024791">
    <property type="entry name" value="Cyt_c/ubiquinol_Oxase_su3"/>
</dbReference>
<keyword evidence="5 7" id="KW-0472">Membrane</keyword>
<feature type="transmembrane region" description="Helical" evidence="7">
    <location>
        <begin position="27"/>
        <end position="46"/>
    </location>
</feature>
<dbReference type="PANTHER" id="PTHR11403:SF6">
    <property type="entry name" value="NITRIC OXIDE REDUCTASE SUBUNIT E"/>
    <property type="match status" value="1"/>
</dbReference>
<dbReference type="Proteomes" id="UP000595933">
    <property type="component" value="Chromosome"/>
</dbReference>
<evidence type="ECO:0000256" key="3">
    <source>
        <dbReference type="ARBA" id="ARBA00022692"/>
    </source>
</evidence>
<gene>
    <name evidence="9" type="ORF">I6H70_19335</name>
</gene>
<reference evidence="9 10" key="1">
    <citation type="submission" date="2020-12" db="EMBL/GenBank/DDBJ databases">
        <title>FDA dAtabase for Regulatory Grade micrObial Sequences (FDA-ARGOS): Supporting development and validation of Infectious Disease Dx tests.</title>
        <authorList>
            <person name="Sproer C."/>
            <person name="Gronow S."/>
            <person name="Severitt S."/>
            <person name="Schroder I."/>
            <person name="Tallon L."/>
            <person name="Sadzewicz L."/>
            <person name="Zhao X."/>
            <person name="Boylan J."/>
            <person name="Ott S."/>
            <person name="Bowen H."/>
            <person name="Vavikolanu K."/>
            <person name="Mehta A."/>
            <person name="Aluvathingal J."/>
            <person name="Nadendla S."/>
            <person name="Lowell S."/>
            <person name="Myers T."/>
            <person name="Yan Y."/>
            <person name="Sichtig H."/>
        </authorList>
    </citation>
    <scope>NUCLEOTIDE SEQUENCE [LARGE SCALE GENOMIC DNA]</scope>
    <source>
        <strain evidence="9 10">FDAARGOS_1013</strain>
    </source>
</reference>
<keyword evidence="3 6" id="KW-0812">Transmembrane</keyword>
<dbReference type="InterPro" id="IPR035973">
    <property type="entry name" value="Cyt_c_oxidase_su3-like_sf"/>
</dbReference>
<feature type="transmembrane region" description="Helical" evidence="7">
    <location>
        <begin position="66"/>
        <end position="86"/>
    </location>
</feature>
<keyword evidence="4 7" id="KW-1133">Transmembrane helix</keyword>
<evidence type="ECO:0000256" key="2">
    <source>
        <dbReference type="ARBA" id="ARBA00010581"/>
    </source>
</evidence>
<evidence type="ECO:0000256" key="5">
    <source>
        <dbReference type="ARBA" id="ARBA00023136"/>
    </source>
</evidence>
<feature type="transmembrane region" description="Helical" evidence="7">
    <location>
        <begin position="98"/>
        <end position="119"/>
    </location>
</feature>